<dbReference type="AlphaFoldDB" id="A0A918FIN5"/>
<accession>A0A918FIN5</accession>
<comment type="caution">
    <text evidence="1">The sequence shown here is derived from an EMBL/GenBank/DDBJ whole genome shotgun (WGS) entry which is preliminary data.</text>
</comment>
<gene>
    <name evidence="1" type="ORF">GCM10008957_56340</name>
</gene>
<reference evidence="1" key="1">
    <citation type="journal article" date="2014" name="Int. J. Syst. Evol. Microbiol.">
        <title>Complete genome sequence of Corynebacterium casei LMG S-19264T (=DSM 44701T), isolated from a smear-ripened cheese.</title>
        <authorList>
            <consortium name="US DOE Joint Genome Institute (JGI-PGF)"/>
            <person name="Walter F."/>
            <person name="Albersmeier A."/>
            <person name="Kalinowski J."/>
            <person name="Ruckert C."/>
        </authorList>
    </citation>
    <scope>NUCLEOTIDE SEQUENCE</scope>
    <source>
        <strain evidence="1">JCM 31311</strain>
    </source>
</reference>
<reference evidence="1" key="2">
    <citation type="submission" date="2020-09" db="EMBL/GenBank/DDBJ databases">
        <authorList>
            <person name="Sun Q."/>
            <person name="Ohkuma M."/>
        </authorList>
    </citation>
    <scope>NUCLEOTIDE SEQUENCE</scope>
    <source>
        <strain evidence="1">JCM 31311</strain>
    </source>
</reference>
<protein>
    <submittedName>
        <fullName evidence="1">Uncharacterized protein</fullName>
    </submittedName>
</protein>
<sequence length="184" mass="19316">MFVQDTVRPAHEFFVERLKQAVHLFDGEALLLCVFGFDFWLLGLFSCDGGVGTFVEGGEAGLGERAGGLWVGLKAGVERGEMRWVDGRWGGWQLFEEVANPPGKVMGGQVEGIGRIRGGEVIGNAGELVVAVVRGLERLELGAAGEVGLFLAALDDAGLSGREGAAEHDLLARGEVHGGSPSVG</sequence>
<evidence type="ECO:0000313" key="1">
    <source>
        <dbReference type="EMBL" id="GGR40730.1"/>
    </source>
</evidence>
<evidence type="ECO:0000313" key="2">
    <source>
        <dbReference type="Proteomes" id="UP000603865"/>
    </source>
</evidence>
<keyword evidence="2" id="KW-1185">Reference proteome</keyword>
<name>A0A918FIN5_9DEIO</name>
<dbReference type="EMBL" id="BMQL01000108">
    <property type="protein sequence ID" value="GGR40730.1"/>
    <property type="molecule type" value="Genomic_DNA"/>
</dbReference>
<dbReference type="Proteomes" id="UP000603865">
    <property type="component" value="Unassembled WGS sequence"/>
</dbReference>
<organism evidence="1 2">
    <name type="scientific">Deinococcus ruber</name>
    <dbReference type="NCBI Taxonomy" id="1848197"/>
    <lineage>
        <taxon>Bacteria</taxon>
        <taxon>Thermotogati</taxon>
        <taxon>Deinococcota</taxon>
        <taxon>Deinococci</taxon>
        <taxon>Deinococcales</taxon>
        <taxon>Deinococcaceae</taxon>
        <taxon>Deinococcus</taxon>
    </lineage>
</organism>
<proteinExistence type="predicted"/>